<sequence>MLISLCVVSAEGVTLSGHKGYAKGALEGGEDNWGRYERVNPQFGCSHDDKSTTNFWLGETYPEVEKHCGPRFFYERREGLGCKADILRVQEYRSFNENLCEAECSLNPMCMAYSLKVGDTDPPSYHVCQVDASNSSKVLCRLCKFTSPEHFNREDHTFAGLKMRHPHDYPHPSHPPVPCGPPDGCFVQAQRSEGGPGKACDHKMAPSVREADGISEQVAVHLVDVASMNRHVKNTHDPIVDILC</sequence>
<dbReference type="Proteomes" id="UP000041254">
    <property type="component" value="Unassembled WGS sequence"/>
</dbReference>
<dbReference type="InParanoid" id="A0A0G4FZJ9"/>
<keyword evidence="2" id="KW-1185">Reference proteome</keyword>
<evidence type="ECO:0000313" key="1">
    <source>
        <dbReference type="EMBL" id="CEM21050.1"/>
    </source>
</evidence>
<organism evidence="1 2">
    <name type="scientific">Vitrella brassicaformis (strain CCMP3155)</name>
    <dbReference type="NCBI Taxonomy" id="1169540"/>
    <lineage>
        <taxon>Eukaryota</taxon>
        <taxon>Sar</taxon>
        <taxon>Alveolata</taxon>
        <taxon>Colpodellida</taxon>
        <taxon>Vitrellaceae</taxon>
        <taxon>Vitrella</taxon>
    </lineage>
</organism>
<dbReference type="PhylomeDB" id="A0A0G4FZJ9"/>
<dbReference type="AlphaFoldDB" id="A0A0G4FZJ9"/>
<dbReference type="EMBL" id="CDMY01000532">
    <property type="protein sequence ID" value="CEM21050.1"/>
    <property type="molecule type" value="Genomic_DNA"/>
</dbReference>
<feature type="non-terminal residue" evidence="1">
    <location>
        <position position="244"/>
    </location>
</feature>
<name>A0A0G4FZJ9_VITBC</name>
<evidence type="ECO:0000313" key="2">
    <source>
        <dbReference type="Proteomes" id="UP000041254"/>
    </source>
</evidence>
<protein>
    <submittedName>
        <fullName evidence="1">Uncharacterized protein</fullName>
    </submittedName>
</protein>
<dbReference type="VEuPathDB" id="CryptoDB:Vbra_9566"/>
<proteinExistence type="predicted"/>
<reference evidence="1 2" key="1">
    <citation type="submission" date="2014-11" db="EMBL/GenBank/DDBJ databases">
        <authorList>
            <person name="Zhu J."/>
            <person name="Qi W."/>
            <person name="Song R."/>
        </authorList>
    </citation>
    <scope>NUCLEOTIDE SEQUENCE [LARGE SCALE GENOMIC DNA]</scope>
</reference>
<accession>A0A0G4FZJ9</accession>
<gene>
    <name evidence="1" type="ORF">Vbra_9566</name>
</gene>